<dbReference type="OrthoDB" id="8685817at2"/>
<dbReference type="STRING" id="633440.SAMN05421869_101627"/>
<keyword evidence="2" id="KW-0223">Dioxygenase</keyword>
<dbReference type="AlphaFoldDB" id="A0A1G8A5V7"/>
<protein>
    <submittedName>
        <fullName evidence="2">Protocatechuate 4,5-dioxygenase, alpha chain</fullName>
    </submittedName>
</protein>
<dbReference type="Gene3D" id="1.10.700.10">
    <property type="entry name" value="Dioxygenase LigAB, LigA subunit"/>
    <property type="match status" value="1"/>
</dbReference>
<dbReference type="Proteomes" id="UP000199202">
    <property type="component" value="Unassembled WGS sequence"/>
</dbReference>
<proteinExistence type="predicted"/>
<dbReference type="Pfam" id="PF07746">
    <property type="entry name" value="LigA"/>
    <property type="match status" value="1"/>
</dbReference>
<keyword evidence="2" id="KW-0560">Oxidoreductase</keyword>
<evidence type="ECO:0000313" key="3">
    <source>
        <dbReference type="Proteomes" id="UP000199202"/>
    </source>
</evidence>
<name>A0A1G8A5V7_9ACTN</name>
<keyword evidence="3" id="KW-1185">Reference proteome</keyword>
<organism evidence="2 3">
    <name type="scientific">Nonomuraea jiangxiensis</name>
    <dbReference type="NCBI Taxonomy" id="633440"/>
    <lineage>
        <taxon>Bacteria</taxon>
        <taxon>Bacillati</taxon>
        <taxon>Actinomycetota</taxon>
        <taxon>Actinomycetes</taxon>
        <taxon>Streptosporangiales</taxon>
        <taxon>Streptosporangiaceae</taxon>
        <taxon>Nonomuraea</taxon>
    </lineage>
</organism>
<sequence>MTKAQDNYLQDLAASRRGYAINRLCGSLKDAANRRLFTRDEDAYCDAYGLTPEQKRAILDRDWTAMLDLGASIFYTFKLAVLDEKSMQYLGGVFTGMSAEEFTAAMRSGGRRFG</sequence>
<dbReference type="RefSeq" id="WP_090928917.1">
    <property type="nucleotide sequence ID" value="NZ_FNDJ01000001.1"/>
</dbReference>
<reference evidence="2 3" key="1">
    <citation type="submission" date="2016-10" db="EMBL/GenBank/DDBJ databases">
        <authorList>
            <person name="de Groot N.N."/>
        </authorList>
    </citation>
    <scope>NUCLEOTIDE SEQUENCE [LARGE SCALE GENOMIC DNA]</scope>
    <source>
        <strain evidence="2 3">CGMCC 4.6533</strain>
    </source>
</reference>
<feature type="domain" description="Extradiol ring-cleavage dioxygenase LigAB LigA subunit" evidence="1">
    <location>
        <begin position="21"/>
        <end position="107"/>
    </location>
</feature>
<dbReference type="SUPFAM" id="SSF48076">
    <property type="entry name" value="LigA subunit of an aromatic-ring-opening dioxygenase LigAB"/>
    <property type="match status" value="1"/>
</dbReference>
<gene>
    <name evidence="2" type="ORF">SAMN05421869_101627</name>
</gene>
<dbReference type="EMBL" id="FNDJ01000001">
    <property type="protein sequence ID" value="SDH16246.1"/>
    <property type="molecule type" value="Genomic_DNA"/>
</dbReference>
<accession>A0A1G8A5V7</accession>
<dbReference type="InterPro" id="IPR036622">
    <property type="entry name" value="LigA_sf"/>
</dbReference>
<evidence type="ECO:0000313" key="2">
    <source>
        <dbReference type="EMBL" id="SDH16246.1"/>
    </source>
</evidence>
<evidence type="ECO:0000259" key="1">
    <source>
        <dbReference type="Pfam" id="PF07746"/>
    </source>
</evidence>
<dbReference type="GO" id="GO:0051213">
    <property type="term" value="F:dioxygenase activity"/>
    <property type="evidence" value="ECO:0007669"/>
    <property type="project" value="UniProtKB-KW"/>
</dbReference>
<dbReference type="InterPro" id="IPR011986">
    <property type="entry name" value="Xdiol_dOase_LigA"/>
</dbReference>